<proteinExistence type="predicted"/>
<evidence type="ECO:0000313" key="2">
    <source>
        <dbReference type="Proteomes" id="UP000615234"/>
    </source>
</evidence>
<keyword evidence="2" id="KW-1185">Reference proteome</keyword>
<protein>
    <submittedName>
        <fullName evidence="1">Ferredoxin thioredoxin reductase catalytic beta chain</fullName>
    </submittedName>
</protein>
<name>A0A8I0DVC6_9FIRM</name>
<comment type="caution">
    <text evidence="1">The sequence shown here is derived from an EMBL/GenBank/DDBJ whole genome shotgun (WGS) entry which is preliminary data.</text>
</comment>
<reference evidence="1 2" key="1">
    <citation type="submission" date="2020-08" db="EMBL/GenBank/DDBJ databases">
        <title>Genome public.</title>
        <authorList>
            <person name="Liu C."/>
            <person name="Sun Q."/>
        </authorList>
    </citation>
    <scope>NUCLEOTIDE SEQUENCE [LARGE SCALE GENOMIC DNA]</scope>
    <source>
        <strain evidence="1 2">NSJ-10</strain>
    </source>
</reference>
<accession>A0A8I0DVC6</accession>
<dbReference type="InterPro" id="IPR036644">
    <property type="entry name" value="FTR_bsu_sf"/>
</dbReference>
<dbReference type="EMBL" id="JACOOX010000005">
    <property type="protein sequence ID" value="MBC5663282.1"/>
    <property type="molecule type" value="Genomic_DNA"/>
</dbReference>
<dbReference type="Proteomes" id="UP000615234">
    <property type="component" value="Unassembled WGS sequence"/>
</dbReference>
<evidence type="ECO:0000313" key="1">
    <source>
        <dbReference type="EMBL" id="MBC5663282.1"/>
    </source>
</evidence>
<dbReference type="GO" id="GO:0016730">
    <property type="term" value="F:oxidoreductase activity, acting on iron-sulfur proteins as donors"/>
    <property type="evidence" value="ECO:0007669"/>
    <property type="project" value="InterPro"/>
</dbReference>
<dbReference type="SUPFAM" id="SSF57662">
    <property type="entry name" value="Ferredoxin thioredoxin reductase (FTR), catalytic beta chain"/>
    <property type="match status" value="1"/>
</dbReference>
<dbReference type="RefSeq" id="WP_186847830.1">
    <property type="nucleotide sequence ID" value="NZ_JACOOX010000005.1"/>
</dbReference>
<organism evidence="1 2">
    <name type="scientific">Coprococcus hominis</name>
    <name type="common">ex Liu et al. 2022</name>
    <dbReference type="NCBI Taxonomy" id="2763039"/>
    <lineage>
        <taxon>Bacteria</taxon>
        <taxon>Bacillati</taxon>
        <taxon>Bacillota</taxon>
        <taxon>Clostridia</taxon>
        <taxon>Lachnospirales</taxon>
        <taxon>Lachnospiraceae</taxon>
        <taxon>Coprococcus</taxon>
    </lineage>
</organism>
<dbReference type="AlphaFoldDB" id="A0A8I0DVC6"/>
<gene>
    <name evidence="1" type="ORF">H8S09_10315</name>
</gene>
<sequence length="66" mass="7850">MGKVRFNDNTEIVAAVKEGLKRKDGYCPCRLEKIPENKCICKEFREQINDPEFEGYCHCQLYYKEK</sequence>